<gene>
    <name evidence="2" type="ORF">CWM85_11065</name>
</gene>
<comment type="caution">
    <text evidence="2">The sequence shown here is derived from an EMBL/GenBank/DDBJ whole genome shotgun (WGS) entry which is preliminary data.</text>
</comment>
<dbReference type="AlphaFoldDB" id="A0A2J4ZPZ6"/>
<reference evidence="2 3" key="1">
    <citation type="submission" date="2017-11" db="EMBL/GenBank/DDBJ databases">
        <authorList>
            <person name="Han C.G."/>
        </authorList>
    </citation>
    <scope>NUCLEOTIDE SEQUENCE [LARGE SCALE GENOMIC DNA]</scope>
    <source>
        <strain evidence="2 3">A2</strain>
    </source>
</reference>
<evidence type="ECO:0000256" key="1">
    <source>
        <dbReference type="SAM" id="MobiDB-lite"/>
    </source>
</evidence>
<protein>
    <submittedName>
        <fullName evidence="2">Stability/ partitioning determinant</fullName>
    </submittedName>
</protein>
<dbReference type="EMBL" id="PIET01000249">
    <property type="protein sequence ID" value="PLM65042.1"/>
    <property type="molecule type" value="Genomic_DNA"/>
</dbReference>
<proteinExistence type="predicted"/>
<evidence type="ECO:0000313" key="2">
    <source>
        <dbReference type="EMBL" id="PLM65042.1"/>
    </source>
</evidence>
<dbReference type="RefSeq" id="WP_016529486.1">
    <property type="nucleotide sequence ID" value="NZ_VNQV01000080.1"/>
</dbReference>
<feature type="region of interest" description="Disordered" evidence="1">
    <location>
        <begin position="1"/>
        <end position="20"/>
    </location>
</feature>
<dbReference type="Proteomes" id="UP000234661">
    <property type="component" value="Unassembled WGS sequence"/>
</dbReference>
<organism evidence="2 3">
    <name type="scientific">Klebsiella michiganensis</name>
    <dbReference type="NCBI Taxonomy" id="1134687"/>
    <lineage>
        <taxon>Bacteria</taxon>
        <taxon>Pseudomonadati</taxon>
        <taxon>Pseudomonadota</taxon>
        <taxon>Gammaproteobacteria</taxon>
        <taxon>Enterobacterales</taxon>
        <taxon>Enterobacteriaceae</taxon>
        <taxon>Klebsiella/Raoultella group</taxon>
        <taxon>Klebsiella</taxon>
    </lineage>
</organism>
<name>A0A2J4ZPZ6_9ENTR</name>
<evidence type="ECO:0000313" key="3">
    <source>
        <dbReference type="Proteomes" id="UP000234661"/>
    </source>
</evidence>
<reference evidence="2 3" key="2">
    <citation type="submission" date="2018-01" db="EMBL/GenBank/DDBJ databases">
        <title>Genomic study of Klebsiella pneumoniae.</title>
        <authorList>
            <person name="Yang Y."/>
            <person name="Bicalho R."/>
        </authorList>
    </citation>
    <scope>NUCLEOTIDE SEQUENCE [LARGE SCALE GENOMIC DNA]</scope>
    <source>
        <strain evidence="2 3">A2</strain>
    </source>
</reference>
<feature type="compositionally biased region" description="Low complexity" evidence="1">
    <location>
        <begin position="1"/>
        <end position="18"/>
    </location>
</feature>
<sequence>MSIKIKTPKIPTTTTDTPSAQEMARFIADGDKRPTKSGKSVSRTYRLNPVFIDIMETDAARTGQGNTDILKAALAAWQHMDENTKNHWLLEAAKL</sequence>
<accession>A0A2J4ZPZ6</accession>